<accession>A0A8J3JQ72</accession>
<evidence type="ECO:0000313" key="2">
    <source>
        <dbReference type="Proteomes" id="UP000601223"/>
    </source>
</evidence>
<proteinExistence type="predicted"/>
<dbReference type="AlphaFoldDB" id="A0A8J3JQ72"/>
<keyword evidence="2" id="KW-1185">Reference proteome</keyword>
<dbReference type="EMBL" id="BONF01000012">
    <property type="protein sequence ID" value="GIF81249.1"/>
    <property type="molecule type" value="Genomic_DNA"/>
</dbReference>
<reference evidence="1 2" key="1">
    <citation type="submission" date="2021-01" db="EMBL/GenBank/DDBJ databases">
        <title>Whole genome shotgun sequence of Catellatospora bangladeshensis NBRC 107357.</title>
        <authorList>
            <person name="Komaki H."/>
            <person name="Tamura T."/>
        </authorList>
    </citation>
    <scope>NUCLEOTIDE SEQUENCE [LARGE SCALE GENOMIC DNA]</scope>
    <source>
        <strain evidence="1 2">NBRC 107357</strain>
    </source>
</reference>
<name>A0A8J3JQ72_9ACTN</name>
<protein>
    <submittedName>
        <fullName evidence="1">Uncharacterized protein</fullName>
    </submittedName>
</protein>
<comment type="caution">
    <text evidence="1">The sequence shown here is derived from an EMBL/GenBank/DDBJ whole genome shotgun (WGS) entry which is preliminary data.</text>
</comment>
<gene>
    <name evidence="1" type="ORF">Cba03nite_25980</name>
</gene>
<evidence type="ECO:0000313" key="1">
    <source>
        <dbReference type="EMBL" id="GIF81249.1"/>
    </source>
</evidence>
<sequence length="208" mass="22517">MEPRQVACRGSTVSRGCLEAGVRLSAVRRASFYDLHFGVLPGGARKDAHHIRGTIAEIKADLAAELAQGLNLYLLCWYGATLSLDVYQHGIRTESIDLHPYVTIAVEGYPDITFTGPGRPLGHDFEADDETDEGSLSEQFLIGDLEEVTTVTVDWTRITVPALLGEVARPGGFVTVRAAEFGEVEGEADEKALRDAGYIPYGCTDSES</sequence>
<dbReference type="Proteomes" id="UP000601223">
    <property type="component" value="Unassembled WGS sequence"/>
</dbReference>
<organism evidence="1 2">
    <name type="scientific">Catellatospora bangladeshensis</name>
    <dbReference type="NCBI Taxonomy" id="310355"/>
    <lineage>
        <taxon>Bacteria</taxon>
        <taxon>Bacillati</taxon>
        <taxon>Actinomycetota</taxon>
        <taxon>Actinomycetes</taxon>
        <taxon>Micromonosporales</taxon>
        <taxon>Micromonosporaceae</taxon>
        <taxon>Catellatospora</taxon>
    </lineage>
</organism>